<dbReference type="PANTHER" id="PTHR33281">
    <property type="entry name" value="UPF0187 PROTEIN YNEE"/>
    <property type="match status" value="1"/>
</dbReference>
<keyword evidence="4 8" id="KW-0812">Transmembrane</keyword>
<feature type="transmembrane region" description="Helical" evidence="8">
    <location>
        <begin position="147"/>
        <end position="170"/>
    </location>
</feature>
<dbReference type="GO" id="GO:0005254">
    <property type="term" value="F:chloride channel activity"/>
    <property type="evidence" value="ECO:0007669"/>
    <property type="project" value="InterPro"/>
</dbReference>
<keyword evidence="2" id="KW-0813">Transport</keyword>
<evidence type="ECO:0000256" key="6">
    <source>
        <dbReference type="ARBA" id="ARBA00023065"/>
    </source>
</evidence>
<keyword evidence="6" id="KW-0406">Ion transport</keyword>
<name>A0A0G4EXD1_VITBC</name>
<evidence type="ECO:0000313" key="10">
    <source>
        <dbReference type="Proteomes" id="UP000041254"/>
    </source>
</evidence>
<protein>
    <recommendedName>
        <fullName evidence="11">Bestrophin homolog</fullName>
    </recommendedName>
</protein>
<sequence length="425" mass="47749">MVIVVRVDRRDTADGLHSSLMTLAPRAVGSTCWCRCADVPLLERDLESQEAAGPAAPPAPSTRFPPAPYSSKWNRLVGGLAEEAYEPYELSKIIGFWGIFRIVGTVFCSVQLWAEVVLYYGIAWMVIVGYRSVAGDRNEGLKDTSEAIRAVAVFLCSLSAILISLFATFITDRWWTFRTQGIGNIWGATSQLVFLLSSHLTNYTNQGITPEDERLIRSVQRYGRASMACIFAARRRQDLTTLVDKNILTEKECEILTNDVKYRVPCSIWAWITSIIAHFDKSKKLPGPPIVGALYSSAARGRDGAAIIMRLLKTPLPLAYVHMISVLAKVNNLLIAIAFGFKLTLDIHYQFWLMFVIHAFVIPLVYNGLLALARELDDPFGTDFNDFPDELYDKYIRRECEAFGKAIQHYRTIQDEYPEGADDIL</sequence>
<evidence type="ECO:0008006" key="11">
    <source>
        <dbReference type="Google" id="ProtNLM"/>
    </source>
</evidence>
<evidence type="ECO:0000256" key="1">
    <source>
        <dbReference type="ARBA" id="ARBA00004651"/>
    </source>
</evidence>
<dbReference type="InterPro" id="IPR044669">
    <property type="entry name" value="YneE/VCCN1/2-like"/>
</dbReference>
<dbReference type="EMBL" id="CDMY01000335">
    <property type="protein sequence ID" value="CEM02750.1"/>
    <property type="molecule type" value="Genomic_DNA"/>
</dbReference>
<reference evidence="9 10" key="1">
    <citation type="submission" date="2014-11" db="EMBL/GenBank/DDBJ databases">
        <authorList>
            <person name="Zhu J."/>
            <person name="Qi W."/>
            <person name="Song R."/>
        </authorList>
    </citation>
    <scope>NUCLEOTIDE SEQUENCE [LARGE SCALE GENOMIC DNA]</scope>
</reference>
<evidence type="ECO:0000256" key="7">
    <source>
        <dbReference type="ARBA" id="ARBA00023136"/>
    </source>
</evidence>
<dbReference type="PANTHER" id="PTHR33281:SF19">
    <property type="entry name" value="VOLTAGE-DEPENDENT ANION CHANNEL-FORMING PROTEIN YNEE"/>
    <property type="match status" value="1"/>
</dbReference>
<dbReference type="VEuPathDB" id="CryptoDB:Vbra_13756"/>
<comment type="subcellular location">
    <subcellularLocation>
        <location evidence="1">Cell membrane</location>
        <topology evidence="1">Multi-pass membrane protein</topology>
    </subcellularLocation>
</comment>
<dbReference type="GO" id="GO:0005886">
    <property type="term" value="C:plasma membrane"/>
    <property type="evidence" value="ECO:0007669"/>
    <property type="project" value="UniProtKB-SubCell"/>
</dbReference>
<evidence type="ECO:0000256" key="5">
    <source>
        <dbReference type="ARBA" id="ARBA00022989"/>
    </source>
</evidence>
<keyword evidence="3" id="KW-1003">Cell membrane</keyword>
<proteinExistence type="predicted"/>
<dbReference type="OrthoDB" id="409799at2759"/>
<dbReference type="InterPro" id="IPR021134">
    <property type="entry name" value="Bestrophin-like"/>
</dbReference>
<dbReference type="Proteomes" id="UP000041254">
    <property type="component" value="Unassembled WGS sequence"/>
</dbReference>
<dbReference type="InParanoid" id="A0A0G4EXD1"/>
<evidence type="ECO:0000256" key="3">
    <source>
        <dbReference type="ARBA" id="ARBA00022475"/>
    </source>
</evidence>
<feature type="transmembrane region" description="Helical" evidence="8">
    <location>
        <begin position="102"/>
        <end position="127"/>
    </location>
</feature>
<feature type="transmembrane region" description="Helical" evidence="8">
    <location>
        <begin position="318"/>
        <end position="341"/>
    </location>
</feature>
<dbReference type="PhylomeDB" id="A0A0G4EXD1"/>
<evidence type="ECO:0000256" key="8">
    <source>
        <dbReference type="SAM" id="Phobius"/>
    </source>
</evidence>
<feature type="transmembrane region" description="Helical" evidence="8">
    <location>
        <begin position="347"/>
        <end position="366"/>
    </location>
</feature>
<keyword evidence="7 8" id="KW-0472">Membrane</keyword>
<gene>
    <name evidence="9" type="ORF">Vbra_13756</name>
</gene>
<evidence type="ECO:0000313" key="9">
    <source>
        <dbReference type="EMBL" id="CEM02750.1"/>
    </source>
</evidence>
<dbReference type="AlphaFoldDB" id="A0A0G4EXD1"/>
<dbReference type="STRING" id="1169540.A0A0G4EXD1"/>
<evidence type="ECO:0000256" key="2">
    <source>
        <dbReference type="ARBA" id="ARBA00022448"/>
    </source>
</evidence>
<evidence type="ECO:0000256" key="4">
    <source>
        <dbReference type="ARBA" id="ARBA00022692"/>
    </source>
</evidence>
<dbReference type="Pfam" id="PF01062">
    <property type="entry name" value="Bestrophin"/>
    <property type="match status" value="1"/>
</dbReference>
<keyword evidence="10" id="KW-1185">Reference proteome</keyword>
<accession>A0A0G4EXD1</accession>
<keyword evidence="5 8" id="KW-1133">Transmembrane helix</keyword>
<organism evidence="9 10">
    <name type="scientific">Vitrella brassicaformis (strain CCMP3155)</name>
    <dbReference type="NCBI Taxonomy" id="1169540"/>
    <lineage>
        <taxon>Eukaryota</taxon>
        <taxon>Sar</taxon>
        <taxon>Alveolata</taxon>
        <taxon>Colpodellida</taxon>
        <taxon>Vitrellaceae</taxon>
        <taxon>Vitrella</taxon>
    </lineage>
</organism>